<accession>A0A4Y0BIR2</accession>
<sequence length="1933" mass="216115">MYVIFPADELILLTYGIAVPRVPPRPTLDNLREPLVPTGSRPTSTTTTTTKPNTSKTTTTVTTSSTSNTTSSKHASTKSTKSNASKANAQPTKKGNDTTKPISSTVSTAGQRQESGESYELDDPCGTADLADASELATFIDDVSPRNGIPATVAARGPAGTASPKGGLKEPGAPGAKSKSKLQLKLGRLRPHSSIEQNETASRVREDLHIHVSNPVFTRDNLRQRNFDAFFESGEQVYSLEVREKPTARTLDALGSSGSDPGLADAETGLRITSTGYDQRPSSLGFFRKPKSPLSIRSKSAEHEFADLETSQKESSKSHRHNIFSKRGATPSAGPAFQALGGSMSTTGGGGVLKDLGHPGLNEALKSHNSVTFKLVKTVSDFSETLAQLYEQHAEALQVLVSNYRKRNSELRKERPACQSNLFAAWETLLQEIEADSQATIDVASTLSRQVARPLLERSFYRKVQSRKVFTHRESFDTIISKTEEKLSKCRIEYKQCYIAHRQSPTQHTLTQYIDSHNAYVQQLHATNAMLEAYHCDTLPQLMQELEEIYNDLCNIVSEAMLQGAEAIAAKAAEQAKRYDGLAVQCKNVSPALDLGYFVRTLPVPQTMRRIPRKAFAPPQSANAANEAEDMPDYGGDPMLPVFKDELVVDKGATIQVRPSLEALRRESQELEIQIKQLQDSVDALVRTQIRGIEGQLYSKANEIQEDISMKKFDVRAKQIHLAAVRAQKELFLGRIDPGSPRGERKMSSSSSSSMKTKWLKAFRSLKPAGSANDRKSGNGAQIRFDGTDNHNLQEYTYKKITPCDVCSQVLRGHTRQGLRCRICKVNVHADCASQLPKCQVKQKLLRRQKSTSEIENRATEVEEETPHSPRRQKLNLRMKSLSLDSPESSELHGQIRRRLPGPTGHGGHGGSGGHLEHSTPPSNNSRLHSPSSPSGTQRKFLYATRGMKTGSVDLPDEIEKSLSSASTSPCPSPVRQNQKSHRLLPTNLYVVLYNFKSRHQDELDLKAGYKVTVIDTSDPDWWKGKCLGKVGYFPSKYCAKLAASEKPLQVTHNLQVTDNERGDGTLTLLRDQIVIQVGEEVNGMVMVRSADNRQGVCPVKYLQEEKLDRDRDKDHRQHTGSTGKGASVSTKASRKEQATGGQRHDGRPDQKDQCHAGGHHYHRESRNNFHKSYDRSWEKWEKFREKKMEMMKAHKYNVEHRLKYDNQERILYRHHFNYYPVKRPRPRKTSLEPNWYTENIYSNQSIDNSDGELGVGFQRPHLSGTVGAAGGRDINGNMSMAGLEDDGIFTIDGHFERRHNYPKSNSCCFGVNRMRDIDELGDGLERDGWTERYPKIPKSYSFSTSRSMGVGFNMAKLYNRNSFEMPEFPSHRRRAHPDGGRAVVRLCDREGCFNETCFSKDEKNFYNNNNLHNNNVINNNNNIHSTNNNNNNTYRHNNSNIISEWNLRNRNNLRAGVGGVGDAIAPRPQYVMEEDFDLFDEDEDDGEDEDATDREEQEEMESDLNTLYAEDRHSIACGDYGGVARELYGHPSRAGAGHVADLYRGQRAKQSLRGRLDRMSKYADGEYTDNYRRSFEDFFNQNCCIERNHRQLQDTGRFLLKAPVTPPKNKSMLEVKPPNRFDDTSSDSTDLELDDFNFDFEKYWEELEKPSPTSPSELEERKSAGRSAMAGGSAAPAKKVKNVNLNRCYNNGTVIDIYHDDDPYHRDHYHYREGGIGKANNHNHSHRHRANATGRGKGSRHKVYPAERDKRLADDSGHLSDKGPMAGGHEPTGGKTLDAAGNAISGNSNAISFLNNIFSIYKPNKYSPLNCHVEQNYLKNIPAKKMNIVASSASRPLGAGNDTRHTATTGGDPSSTKRPLTVHPTKPSVASIATAARRNATRPQSTKDPQARFQIIPEKTGVKISPLYRLDAQDYRRARYKLKSTSRPLSFW</sequence>
<feature type="compositionally biased region" description="Basic and acidic residues" evidence="13">
    <location>
        <begin position="299"/>
        <end position="317"/>
    </location>
</feature>
<evidence type="ECO:0000256" key="2">
    <source>
        <dbReference type="ARBA" id="ARBA00004496"/>
    </source>
</evidence>
<dbReference type="Pfam" id="PF00130">
    <property type="entry name" value="C1_1"/>
    <property type="match status" value="1"/>
</dbReference>
<keyword evidence="10" id="KW-0472">Membrane</keyword>
<dbReference type="InterPro" id="IPR027267">
    <property type="entry name" value="AH/BAR_dom_sf"/>
</dbReference>
<evidence type="ECO:0000313" key="16">
    <source>
        <dbReference type="EnsemblMetazoa" id="AFUN020625-PA"/>
    </source>
</evidence>
<dbReference type="VEuPathDB" id="VectorBase:AFUN020625"/>
<feature type="compositionally biased region" description="Polar residues" evidence="13">
    <location>
        <begin position="90"/>
        <end position="113"/>
    </location>
</feature>
<feature type="region of interest" description="Disordered" evidence="13">
    <location>
        <begin position="1609"/>
        <end position="1629"/>
    </location>
</feature>
<dbReference type="InterPro" id="IPR036028">
    <property type="entry name" value="SH3-like_dom_sf"/>
</dbReference>
<dbReference type="InterPro" id="IPR002219">
    <property type="entry name" value="PKC_DAG/PE"/>
</dbReference>
<dbReference type="Gene3D" id="2.30.30.40">
    <property type="entry name" value="SH3 Domains"/>
    <property type="match status" value="1"/>
</dbReference>
<evidence type="ECO:0000256" key="5">
    <source>
        <dbReference type="ARBA" id="ARBA00022490"/>
    </source>
</evidence>
<keyword evidence="8" id="KW-0863">Zinc-finger</keyword>
<evidence type="ECO:0000256" key="1">
    <source>
        <dbReference type="ARBA" id="ARBA00004278"/>
    </source>
</evidence>
<feature type="coiled-coil region" evidence="12">
    <location>
        <begin position="661"/>
        <end position="688"/>
    </location>
</feature>
<keyword evidence="3 11" id="KW-0728">SH3 domain</keyword>
<dbReference type="FunFam" id="1.20.1270.60:FF:000071">
    <property type="entry name" value="Uncharacterized protein, isoform U"/>
    <property type="match status" value="1"/>
</dbReference>
<name>A0A4Y0BIR2_ANOFN</name>
<keyword evidence="4" id="KW-1003">Cell membrane</keyword>
<dbReference type="SMART" id="SM00326">
    <property type="entry name" value="SH3"/>
    <property type="match status" value="1"/>
</dbReference>
<feature type="region of interest" description="Disordered" evidence="13">
    <location>
        <begin position="961"/>
        <end position="980"/>
    </location>
</feature>
<dbReference type="Gene3D" id="1.20.1270.60">
    <property type="entry name" value="Arfaptin homology (AH) domain/BAR domain"/>
    <property type="match status" value="1"/>
</dbReference>
<evidence type="ECO:0000256" key="12">
    <source>
        <dbReference type="SAM" id="Coils"/>
    </source>
</evidence>
<feature type="region of interest" description="Disordered" evidence="13">
    <location>
        <begin position="1835"/>
        <end position="1868"/>
    </location>
</feature>
<evidence type="ECO:0000256" key="6">
    <source>
        <dbReference type="ARBA" id="ARBA00022723"/>
    </source>
</evidence>
<feature type="compositionally biased region" description="Gly residues" evidence="13">
    <location>
        <begin position="904"/>
        <end position="914"/>
    </location>
</feature>
<dbReference type="PROSITE" id="PS00479">
    <property type="entry name" value="ZF_DAG_PE_1"/>
    <property type="match status" value="1"/>
</dbReference>
<feature type="region of interest" description="Disordered" evidence="13">
    <location>
        <begin position="1103"/>
        <end position="1168"/>
    </location>
</feature>
<evidence type="ECO:0000256" key="9">
    <source>
        <dbReference type="ARBA" id="ARBA00022833"/>
    </source>
</evidence>
<dbReference type="PROSITE" id="PS50081">
    <property type="entry name" value="ZF_DAG_PE_2"/>
    <property type="match status" value="1"/>
</dbReference>
<feature type="region of interest" description="Disordered" evidence="13">
    <location>
        <begin position="324"/>
        <end position="343"/>
    </location>
</feature>
<feature type="region of interest" description="Disordered" evidence="13">
    <location>
        <begin position="289"/>
        <end position="319"/>
    </location>
</feature>
<dbReference type="SUPFAM" id="SSF103657">
    <property type="entry name" value="BAR/IMD domain-like"/>
    <property type="match status" value="1"/>
</dbReference>
<dbReference type="PROSITE" id="PS50002">
    <property type="entry name" value="SH3"/>
    <property type="match status" value="1"/>
</dbReference>
<feature type="compositionally biased region" description="Basic and acidic residues" evidence="13">
    <location>
        <begin position="1134"/>
        <end position="1155"/>
    </location>
</feature>
<feature type="region of interest" description="Disordered" evidence="13">
    <location>
        <begin position="768"/>
        <end position="787"/>
    </location>
</feature>
<reference evidence="16" key="1">
    <citation type="submission" date="2020-05" db="UniProtKB">
        <authorList>
            <consortium name="EnsemblMetazoa"/>
        </authorList>
    </citation>
    <scope>IDENTIFICATION</scope>
    <source>
        <strain evidence="16">FUMOZ</strain>
    </source>
</reference>
<feature type="compositionally biased region" description="Basic and acidic residues" evidence="13">
    <location>
        <begin position="1612"/>
        <end position="1624"/>
    </location>
</feature>
<dbReference type="InterPro" id="IPR046349">
    <property type="entry name" value="C1-like_sf"/>
</dbReference>
<dbReference type="CDD" id="cd20817">
    <property type="entry name" value="C1_Stac"/>
    <property type="match status" value="1"/>
</dbReference>
<keyword evidence="5" id="KW-0963">Cytoplasm</keyword>
<feature type="compositionally biased region" description="Basic and acidic residues" evidence="13">
    <location>
        <begin position="1103"/>
        <end position="1118"/>
    </location>
</feature>
<evidence type="ECO:0008006" key="17">
    <source>
        <dbReference type="Google" id="ProtNLM"/>
    </source>
</evidence>
<dbReference type="Pfam" id="PF26085">
    <property type="entry name" value="SH3_20"/>
    <property type="match status" value="1"/>
</dbReference>
<protein>
    <recommendedName>
        <fullName evidence="17">Phorbol-ester/DAG-type domain-containing protein</fullName>
    </recommendedName>
</protein>
<proteinExistence type="predicted"/>
<dbReference type="SUPFAM" id="SSF50044">
    <property type="entry name" value="SH3-domain"/>
    <property type="match status" value="1"/>
</dbReference>
<evidence type="ECO:0000256" key="3">
    <source>
        <dbReference type="ARBA" id="ARBA00022443"/>
    </source>
</evidence>
<dbReference type="InterPro" id="IPR001452">
    <property type="entry name" value="SH3_domain"/>
</dbReference>
<dbReference type="Gene3D" id="3.30.60.20">
    <property type="match status" value="1"/>
</dbReference>
<feature type="region of interest" description="Disordered" evidence="13">
    <location>
        <begin position="1482"/>
        <end position="1502"/>
    </location>
</feature>
<dbReference type="SMART" id="SM00109">
    <property type="entry name" value="C1"/>
    <property type="match status" value="1"/>
</dbReference>
<dbReference type="EnsemblMetazoa" id="AFUN020625-RA">
    <property type="protein sequence ID" value="AFUN020625-PA"/>
    <property type="gene ID" value="AFUN020625"/>
</dbReference>
<evidence type="ECO:0000259" key="15">
    <source>
        <dbReference type="PROSITE" id="PS50081"/>
    </source>
</evidence>
<evidence type="ECO:0000256" key="4">
    <source>
        <dbReference type="ARBA" id="ARBA00022475"/>
    </source>
</evidence>
<dbReference type="FunFam" id="2.30.30.40:FF:000221">
    <property type="entry name" value="SH3 and cysteine-rich domain-containing protein 2"/>
    <property type="match status" value="1"/>
</dbReference>
<feature type="compositionally biased region" description="Basic and acidic residues" evidence="13">
    <location>
        <begin position="1745"/>
        <end position="1762"/>
    </location>
</feature>
<keyword evidence="12" id="KW-0175">Coiled coil</keyword>
<comment type="subcellular location">
    <subcellularLocation>
        <location evidence="1">Cell membrane</location>
        <location evidence="1">Sarcolemma</location>
        <topology evidence="1">Peripheral membrane protein</topology>
        <orientation evidence="1">Cytoplasmic side</orientation>
    </subcellularLocation>
    <subcellularLocation>
        <location evidence="2">Cytoplasm</location>
    </subcellularLocation>
</comment>
<dbReference type="PANTHER" id="PTHR15135">
    <property type="entry name" value="STAC"/>
    <property type="match status" value="1"/>
</dbReference>
<feature type="domain" description="Phorbol-ester/DAG-type" evidence="15">
    <location>
        <begin position="790"/>
        <end position="839"/>
    </location>
</feature>
<feature type="region of interest" description="Disordered" evidence="13">
    <location>
        <begin position="845"/>
        <end position="938"/>
    </location>
</feature>
<evidence type="ECO:0000256" key="7">
    <source>
        <dbReference type="ARBA" id="ARBA00022737"/>
    </source>
</evidence>
<feature type="region of interest" description="Disordered" evidence="13">
    <location>
        <begin position="1648"/>
        <end position="1678"/>
    </location>
</feature>
<organism evidence="16">
    <name type="scientific">Anopheles funestus</name>
    <name type="common">African malaria mosquito</name>
    <dbReference type="NCBI Taxonomy" id="62324"/>
    <lineage>
        <taxon>Eukaryota</taxon>
        <taxon>Metazoa</taxon>
        <taxon>Ecdysozoa</taxon>
        <taxon>Arthropoda</taxon>
        <taxon>Hexapoda</taxon>
        <taxon>Insecta</taxon>
        <taxon>Pterygota</taxon>
        <taxon>Neoptera</taxon>
        <taxon>Endopterygota</taxon>
        <taxon>Diptera</taxon>
        <taxon>Nematocera</taxon>
        <taxon>Culicoidea</taxon>
        <taxon>Culicidae</taxon>
        <taxon>Anophelinae</taxon>
        <taxon>Anopheles</taxon>
    </lineage>
</organism>
<keyword evidence="7" id="KW-0677">Repeat</keyword>
<dbReference type="Pfam" id="PF00018">
    <property type="entry name" value="SH3_1"/>
    <property type="match status" value="1"/>
</dbReference>
<dbReference type="GO" id="GO:0003009">
    <property type="term" value="P:skeletal muscle contraction"/>
    <property type="evidence" value="ECO:0007669"/>
    <property type="project" value="TreeGrafter"/>
</dbReference>
<dbReference type="STRING" id="62324.A0A4Y0BIR2"/>
<feature type="compositionally biased region" description="Basic residues" evidence="13">
    <location>
        <begin position="1722"/>
        <end position="1731"/>
    </location>
</feature>
<dbReference type="VEuPathDB" id="VectorBase:AFUN2_006494"/>
<feature type="compositionally biased region" description="Polar residues" evidence="13">
    <location>
        <begin position="921"/>
        <end position="938"/>
    </location>
</feature>
<feature type="region of interest" description="Disordered" evidence="13">
    <location>
        <begin position="143"/>
        <end position="182"/>
    </location>
</feature>
<dbReference type="FunFam" id="3.30.60.20:FF:000056">
    <property type="entry name" value="Uncharacterized protein, isoform C"/>
    <property type="match status" value="1"/>
</dbReference>
<dbReference type="GO" id="GO:0005737">
    <property type="term" value="C:cytoplasm"/>
    <property type="evidence" value="ECO:0007669"/>
    <property type="project" value="UniProtKB-SubCell"/>
</dbReference>
<dbReference type="GO" id="GO:0008270">
    <property type="term" value="F:zinc ion binding"/>
    <property type="evidence" value="ECO:0007669"/>
    <property type="project" value="UniProtKB-KW"/>
</dbReference>
<dbReference type="GO" id="GO:1903078">
    <property type="term" value="P:positive regulation of protein localization to plasma membrane"/>
    <property type="evidence" value="ECO:0007669"/>
    <property type="project" value="TreeGrafter"/>
</dbReference>
<dbReference type="SUPFAM" id="SSF57889">
    <property type="entry name" value="Cysteine-rich domain"/>
    <property type="match status" value="1"/>
</dbReference>
<feature type="compositionally biased region" description="Polar residues" evidence="13">
    <location>
        <begin position="1847"/>
        <end position="1859"/>
    </location>
</feature>
<dbReference type="InterPro" id="IPR039688">
    <property type="entry name" value="STAC1/2/3"/>
</dbReference>
<evidence type="ECO:0000256" key="13">
    <source>
        <dbReference type="SAM" id="MobiDB-lite"/>
    </source>
</evidence>
<feature type="region of interest" description="Disordered" evidence="13">
    <location>
        <begin position="20"/>
        <end position="127"/>
    </location>
</feature>
<feature type="compositionally biased region" description="Low complexity" evidence="13">
    <location>
        <begin position="1666"/>
        <end position="1678"/>
    </location>
</feature>
<dbReference type="PANTHER" id="PTHR15135:SF7">
    <property type="entry name" value="STAC-LIKE, ISOFORM J"/>
    <property type="match status" value="1"/>
</dbReference>
<feature type="compositionally biased region" description="Low complexity" evidence="13">
    <location>
        <begin position="43"/>
        <end position="89"/>
    </location>
</feature>
<feature type="domain" description="SH3" evidence="14">
    <location>
        <begin position="985"/>
        <end position="1044"/>
    </location>
</feature>
<dbReference type="GO" id="GO:0042383">
    <property type="term" value="C:sarcolemma"/>
    <property type="evidence" value="ECO:0007669"/>
    <property type="project" value="UniProtKB-SubCell"/>
</dbReference>
<feature type="region of interest" description="Disordered" evidence="13">
    <location>
        <begin position="1718"/>
        <end position="1773"/>
    </location>
</feature>
<dbReference type="InterPro" id="IPR059031">
    <property type="entry name" value="SH3_20"/>
</dbReference>
<feature type="compositionally biased region" description="Basic and acidic residues" evidence="13">
    <location>
        <begin position="851"/>
        <end position="868"/>
    </location>
</feature>
<evidence type="ECO:0000256" key="8">
    <source>
        <dbReference type="ARBA" id="ARBA00022771"/>
    </source>
</evidence>
<evidence type="ECO:0000256" key="11">
    <source>
        <dbReference type="PROSITE-ProRule" id="PRU00192"/>
    </source>
</evidence>
<keyword evidence="6" id="KW-0479">Metal-binding</keyword>
<evidence type="ECO:0000259" key="14">
    <source>
        <dbReference type="PROSITE" id="PS50002"/>
    </source>
</evidence>
<evidence type="ECO:0000256" key="10">
    <source>
        <dbReference type="ARBA" id="ARBA00023136"/>
    </source>
</evidence>
<keyword evidence="9" id="KW-0862">Zinc</keyword>